<evidence type="ECO:0000313" key="2">
    <source>
        <dbReference type="EMBL" id="OGK48178.1"/>
    </source>
</evidence>
<name>A0A1F7IXS1_9BACT</name>
<comment type="caution">
    <text evidence="2">The sequence shown here is derived from an EMBL/GenBank/DDBJ whole genome shotgun (WGS) entry which is preliminary data.</text>
</comment>
<keyword evidence="1" id="KW-0812">Transmembrane</keyword>
<proteinExistence type="predicted"/>
<sequence length="164" mass="18056">MNKKGPYFLIGSLVLVIFFIAGLQYGKQVEKANKTITAILSVSPTRPDEPIKISYDRFEHKECGVSFVYPSLISLIKQSSTSAVLGNKHAKESINFTCGTSLSSQNINNLATVSSKIAGTEVTANIRDKKIIDFTLTHPKTGKKIHFVVNKELLPLLEETLAFL</sequence>
<keyword evidence="1" id="KW-0472">Membrane</keyword>
<keyword evidence="1" id="KW-1133">Transmembrane helix</keyword>
<dbReference type="EMBL" id="MGAL01000020">
    <property type="protein sequence ID" value="OGK48178.1"/>
    <property type="molecule type" value="Genomic_DNA"/>
</dbReference>
<feature type="transmembrane region" description="Helical" evidence="1">
    <location>
        <begin position="6"/>
        <end position="25"/>
    </location>
</feature>
<accession>A0A1F7IXS1</accession>
<dbReference type="Proteomes" id="UP000177141">
    <property type="component" value="Unassembled WGS sequence"/>
</dbReference>
<reference evidence="2 3" key="1">
    <citation type="journal article" date="2016" name="Nat. Commun.">
        <title>Thousands of microbial genomes shed light on interconnected biogeochemical processes in an aquifer system.</title>
        <authorList>
            <person name="Anantharaman K."/>
            <person name="Brown C.T."/>
            <person name="Hug L.A."/>
            <person name="Sharon I."/>
            <person name="Castelle C.J."/>
            <person name="Probst A.J."/>
            <person name="Thomas B.C."/>
            <person name="Singh A."/>
            <person name="Wilkins M.J."/>
            <person name="Karaoz U."/>
            <person name="Brodie E.L."/>
            <person name="Williams K.H."/>
            <person name="Hubbard S.S."/>
            <person name="Banfield J.F."/>
        </authorList>
    </citation>
    <scope>NUCLEOTIDE SEQUENCE [LARGE SCALE GENOMIC DNA]</scope>
</reference>
<gene>
    <name evidence="2" type="ORF">A3A93_06765</name>
</gene>
<evidence type="ECO:0000256" key="1">
    <source>
        <dbReference type="SAM" id="Phobius"/>
    </source>
</evidence>
<organism evidence="2 3">
    <name type="scientific">Candidatus Roizmanbacteria bacterium RIFCSPLOWO2_01_FULL_38_12</name>
    <dbReference type="NCBI Taxonomy" id="1802061"/>
    <lineage>
        <taxon>Bacteria</taxon>
        <taxon>Candidatus Roizmaniibacteriota</taxon>
    </lineage>
</organism>
<dbReference type="AlphaFoldDB" id="A0A1F7IXS1"/>
<protein>
    <submittedName>
        <fullName evidence="2">Uncharacterized protein</fullName>
    </submittedName>
</protein>
<evidence type="ECO:0000313" key="3">
    <source>
        <dbReference type="Proteomes" id="UP000177141"/>
    </source>
</evidence>